<evidence type="ECO:0000313" key="4">
    <source>
        <dbReference type="Proteomes" id="UP000799302"/>
    </source>
</evidence>
<dbReference type="Pfam" id="PF11905">
    <property type="entry name" value="DUF3425"/>
    <property type="match status" value="1"/>
</dbReference>
<proteinExistence type="predicted"/>
<keyword evidence="4" id="KW-1185">Reference proteome</keyword>
<dbReference type="InterPro" id="IPR004827">
    <property type="entry name" value="bZIP"/>
</dbReference>
<dbReference type="Gene3D" id="1.20.5.170">
    <property type="match status" value="1"/>
</dbReference>
<gene>
    <name evidence="3" type="ORF">BT63DRAFT_422793</name>
</gene>
<feature type="compositionally biased region" description="Polar residues" evidence="1">
    <location>
        <begin position="171"/>
        <end position="189"/>
    </location>
</feature>
<feature type="compositionally biased region" description="Polar residues" evidence="1">
    <location>
        <begin position="1"/>
        <end position="10"/>
    </location>
</feature>
<dbReference type="PANTHER" id="PTHR38116:SF5">
    <property type="entry name" value="BZIP DOMAIN-CONTAINING PROTEIN"/>
    <property type="match status" value="1"/>
</dbReference>
<evidence type="ECO:0000313" key="3">
    <source>
        <dbReference type="EMBL" id="KAF2672304.1"/>
    </source>
</evidence>
<dbReference type="PANTHER" id="PTHR38116">
    <property type="entry name" value="CHROMOSOME 7, WHOLE GENOME SHOTGUN SEQUENCE"/>
    <property type="match status" value="1"/>
</dbReference>
<feature type="compositionally biased region" description="Low complexity" evidence="1">
    <location>
        <begin position="190"/>
        <end position="201"/>
    </location>
</feature>
<evidence type="ECO:0000256" key="1">
    <source>
        <dbReference type="SAM" id="MobiDB-lite"/>
    </source>
</evidence>
<organism evidence="3 4">
    <name type="scientific">Microthyrium microscopicum</name>
    <dbReference type="NCBI Taxonomy" id="703497"/>
    <lineage>
        <taxon>Eukaryota</taxon>
        <taxon>Fungi</taxon>
        <taxon>Dikarya</taxon>
        <taxon>Ascomycota</taxon>
        <taxon>Pezizomycotina</taxon>
        <taxon>Dothideomycetes</taxon>
        <taxon>Dothideomycetes incertae sedis</taxon>
        <taxon>Microthyriales</taxon>
        <taxon>Microthyriaceae</taxon>
        <taxon>Microthyrium</taxon>
    </lineage>
</organism>
<dbReference type="AlphaFoldDB" id="A0A6A6UN18"/>
<feature type="region of interest" description="Disordered" evidence="1">
    <location>
        <begin position="171"/>
        <end position="201"/>
    </location>
</feature>
<evidence type="ECO:0000259" key="2">
    <source>
        <dbReference type="PROSITE" id="PS00036"/>
    </source>
</evidence>
<dbReference type="PROSITE" id="PS00036">
    <property type="entry name" value="BZIP_BASIC"/>
    <property type="match status" value="1"/>
</dbReference>
<dbReference type="InterPro" id="IPR046347">
    <property type="entry name" value="bZIP_sf"/>
</dbReference>
<protein>
    <recommendedName>
        <fullName evidence="2">BZIP domain-containing protein</fullName>
    </recommendedName>
</protein>
<dbReference type="OrthoDB" id="5973539at2759"/>
<dbReference type="GO" id="GO:0003700">
    <property type="term" value="F:DNA-binding transcription factor activity"/>
    <property type="evidence" value="ECO:0007669"/>
    <property type="project" value="InterPro"/>
</dbReference>
<dbReference type="InterPro" id="IPR021833">
    <property type="entry name" value="DUF3425"/>
</dbReference>
<feature type="region of interest" description="Disordered" evidence="1">
    <location>
        <begin position="1"/>
        <end position="110"/>
    </location>
</feature>
<feature type="compositionally biased region" description="Low complexity" evidence="1">
    <location>
        <begin position="51"/>
        <end position="60"/>
    </location>
</feature>
<feature type="domain" description="BZIP" evidence="2">
    <location>
        <begin position="28"/>
        <end position="43"/>
    </location>
</feature>
<dbReference type="EMBL" id="MU004232">
    <property type="protein sequence ID" value="KAF2672304.1"/>
    <property type="molecule type" value="Genomic_DNA"/>
</dbReference>
<feature type="compositionally biased region" description="Polar residues" evidence="1">
    <location>
        <begin position="100"/>
        <end position="110"/>
    </location>
</feature>
<dbReference type="SUPFAM" id="SSF57959">
    <property type="entry name" value="Leucine zipper domain"/>
    <property type="match status" value="1"/>
</dbReference>
<sequence length="405" mass="44756">MTISDMTTISAEEREPAAQSRVLKASDKRRAQNRAAQKTYREKRKRRLQELEQLAAAAGLNTAKSASPESPPDVTDGSKAGSAEPSIPQLDNIPIRGSPGFTNSIADPTRLNSSLEPRVFELDNLESLDNLDSLDNYLDDAWVADLQNDITSTELTWPSLSPTIQTSFIDSQSASQDKKAPNSQITFIGSRSNSTTSNSPASSDDFFVFSKTYRDVADPYMNHLALQSQTTFLAAQANLLALGMYEEDPCAEDTLSIFYRPNLVKAQDSEAVVKAVQKTFLSIKPDLRPTRKQIMVKHPCYIDIMPFKDLRDRLIDLVTADPPMVDEDEFWQDMDGGGLMCWGSVSPGSGVAAGGGGAPWDGRSWEAKTWFLAKWSWVIGGEDSELARSSQWWRSMRGVNQGYSF</sequence>
<reference evidence="3" key="1">
    <citation type="journal article" date="2020" name="Stud. Mycol.">
        <title>101 Dothideomycetes genomes: a test case for predicting lifestyles and emergence of pathogens.</title>
        <authorList>
            <person name="Haridas S."/>
            <person name="Albert R."/>
            <person name="Binder M."/>
            <person name="Bloem J."/>
            <person name="Labutti K."/>
            <person name="Salamov A."/>
            <person name="Andreopoulos B."/>
            <person name="Baker S."/>
            <person name="Barry K."/>
            <person name="Bills G."/>
            <person name="Bluhm B."/>
            <person name="Cannon C."/>
            <person name="Castanera R."/>
            <person name="Culley D."/>
            <person name="Daum C."/>
            <person name="Ezra D."/>
            <person name="Gonzalez J."/>
            <person name="Henrissat B."/>
            <person name="Kuo A."/>
            <person name="Liang C."/>
            <person name="Lipzen A."/>
            <person name="Lutzoni F."/>
            <person name="Magnuson J."/>
            <person name="Mondo S."/>
            <person name="Nolan M."/>
            <person name="Ohm R."/>
            <person name="Pangilinan J."/>
            <person name="Park H.-J."/>
            <person name="Ramirez L."/>
            <person name="Alfaro M."/>
            <person name="Sun H."/>
            <person name="Tritt A."/>
            <person name="Yoshinaga Y."/>
            <person name="Zwiers L.-H."/>
            <person name="Turgeon B."/>
            <person name="Goodwin S."/>
            <person name="Spatafora J."/>
            <person name="Crous P."/>
            <person name="Grigoriev I."/>
        </authorList>
    </citation>
    <scope>NUCLEOTIDE SEQUENCE</scope>
    <source>
        <strain evidence="3">CBS 115976</strain>
    </source>
</reference>
<name>A0A6A6UN18_9PEZI</name>
<dbReference type="CDD" id="cd14688">
    <property type="entry name" value="bZIP_YAP"/>
    <property type="match status" value="1"/>
</dbReference>
<dbReference type="Proteomes" id="UP000799302">
    <property type="component" value="Unassembled WGS sequence"/>
</dbReference>
<accession>A0A6A6UN18</accession>